<feature type="transmembrane region" description="Helical" evidence="1">
    <location>
        <begin position="68"/>
        <end position="87"/>
    </location>
</feature>
<dbReference type="EMBL" id="JAUSRA010000001">
    <property type="protein sequence ID" value="MDP9797515.1"/>
    <property type="molecule type" value="Genomic_DNA"/>
</dbReference>
<organism evidence="2 3">
    <name type="scientific">Catenuloplanes nepalensis</name>
    <dbReference type="NCBI Taxonomy" id="587533"/>
    <lineage>
        <taxon>Bacteria</taxon>
        <taxon>Bacillati</taxon>
        <taxon>Actinomycetota</taxon>
        <taxon>Actinomycetes</taxon>
        <taxon>Micromonosporales</taxon>
        <taxon>Micromonosporaceae</taxon>
        <taxon>Catenuloplanes</taxon>
    </lineage>
</organism>
<name>A0ABT9N1E7_9ACTN</name>
<evidence type="ECO:0008006" key="4">
    <source>
        <dbReference type="Google" id="ProtNLM"/>
    </source>
</evidence>
<evidence type="ECO:0000256" key="1">
    <source>
        <dbReference type="SAM" id="Phobius"/>
    </source>
</evidence>
<keyword evidence="1" id="KW-0812">Transmembrane</keyword>
<keyword evidence="1" id="KW-1133">Transmembrane helix</keyword>
<keyword evidence="3" id="KW-1185">Reference proteome</keyword>
<dbReference type="RefSeq" id="WP_306834912.1">
    <property type="nucleotide sequence ID" value="NZ_JAUSRA010000001.1"/>
</dbReference>
<evidence type="ECO:0000313" key="3">
    <source>
        <dbReference type="Proteomes" id="UP001240984"/>
    </source>
</evidence>
<protein>
    <recommendedName>
        <fullName evidence="4">Integral membrane protein</fullName>
    </recommendedName>
</protein>
<feature type="transmembrane region" description="Helical" evidence="1">
    <location>
        <begin position="33"/>
        <end position="56"/>
    </location>
</feature>
<gene>
    <name evidence="2" type="ORF">J2S43_006027</name>
</gene>
<keyword evidence="1" id="KW-0472">Membrane</keyword>
<proteinExistence type="predicted"/>
<reference evidence="2 3" key="1">
    <citation type="submission" date="2023-07" db="EMBL/GenBank/DDBJ databases">
        <title>Sequencing the genomes of 1000 actinobacteria strains.</title>
        <authorList>
            <person name="Klenk H.-P."/>
        </authorList>
    </citation>
    <scope>NUCLEOTIDE SEQUENCE [LARGE SCALE GENOMIC DNA]</scope>
    <source>
        <strain evidence="2 3">DSM 44710</strain>
    </source>
</reference>
<sequence length="117" mass="12278">MIGALNLAIIIASLLVAAWAGFAGFRDRAPDPVQFAGLGVLQVMVLAMGVVSLVALLGGERPAELETFAGYVVTTVCWPAVAFVLGRMEPTKWGSVTVAVGCLVIPVLVLRLEQIWG</sequence>
<comment type="caution">
    <text evidence="2">The sequence shown here is derived from an EMBL/GenBank/DDBJ whole genome shotgun (WGS) entry which is preliminary data.</text>
</comment>
<evidence type="ECO:0000313" key="2">
    <source>
        <dbReference type="EMBL" id="MDP9797515.1"/>
    </source>
</evidence>
<feature type="transmembrane region" description="Helical" evidence="1">
    <location>
        <begin position="93"/>
        <end position="112"/>
    </location>
</feature>
<dbReference type="Proteomes" id="UP001240984">
    <property type="component" value="Unassembled WGS sequence"/>
</dbReference>
<accession>A0ABT9N1E7</accession>